<feature type="domain" description="FAD/NAD(P)-binding" evidence="5">
    <location>
        <begin position="8"/>
        <end position="297"/>
    </location>
</feature>
<keyword evidence="7" id="KW-1185">Reference proteome</keyword>
<protein>
    <recommendedName>
        <fullName evidence="5">FAD/NAD(P)-binding domain-containing protein</fullName>
    </recommendedName>
</protein>
<evidence type="ECO:0000313" key="7">
    <source>
        <dbReference type="Proteomes" id="UP001437256"/>
    </source>
</evidence>
<dbReference type="InterPro" id="IPR036188">
    <property type="entry name" value="FAD/NAD-bd_sf"/>
</dbReference>
<keyword evidence="4" id="KW-0560">Oxidoreductase</keyword>
<dbReference type="PRINTS" id="PR00469">
    <property type="entry name" value="PNDRDTASEII"/>
</dbReference>
<evidence type="ECO:0000259" key="5">
    <source>
        <dbReference type="Pfam" id="PF07992"/>
    </source>
</evidence>
<keyword evidence="2" id="KW-0285">Flavoprotein</keyword>
<sequence>MSPSKKTSIVIVGGGTAGTFIARSLSESLDSSKHEIKLVNSRPYSVLRPASLRMVVSDSDKLEEKILVPYDKLFHKGNGTFVQGEVARIDETAREVELTNGQLISFDILVLATGTKWSGPIALPENPSEVDGFIEDRRREFKKAKNILLVGGGSIGIELAGELRDLSTEKEITIVHRDRLLLNDTYPEKVRKAIQNQLVDRKIRVVLEDSVDAPNPGPSEGTITTRRGVQLSPDLIVHTWGGRPDTEVIGTSLGQETLTERGFVKVKPTMQLVGRSNIFAAGDIVEWEEQKMIMKAQGHGKVVVKNIINLLAGKTTDVVYKGAMEAILVTNGREGGVMYVPILWGLTFGSWVSARIKSRGLMIPMARGLLGY</sequence>
<dbReference type="SUPFAM" id="SSF51905">
    <property type="entry name" value="FAD/NAD(P)-binding domain"/>
    <property type="match status" value="1"/>
</dbReference>
<accession>A0ABR3ACB8</accession>
<name>A0ABR3ACB8_9AGAR</name>
<comment type="caution">
    <text evidence="6">The sequence shown here is derived from an EMBL/GenBank/DDBJ whole genome shotgun (WGS) entry which is preliminary data.</text>
</comment>
<keyword evidence="3" id="KW-0274">FAD</keyword>
<organism evidence="6 7">
    <name type="scientific">Marasmius tenuissimus</name>
    <dbReference type="NCBI Taxonomy" id="585030"/>
    <lineage>
        <taxon>Eukaryota</taxon>
        <taxon>Fungi</taxon>
        <taxon>Dikarya</taxon>
        <taxon>Basidiomycota</taxon>
        <taxon>Agaricomycotina</taxon>
        <taxon>Agaricomycetes</taxon>
        <taxon>Agaricomycetidae</taxon>
        <taxon>Agaricales</taxon>
        <taxon>Marasmiineae</taxon>
        <taxon>Marasmiaceae</taxon>
        <taxon>Marasmius</taxon>
    </lineage>
</organism>
<dbReference type="Gene3D" id="3.50.50.100">
    <property type="match status" value="1"/>
</dbReference>
<dbReference type="Pfam" id="PF07992">
    <property type="entry name" value="Pyr_redox_2"/>
    <property type="match status" value="1"/>
</dbReference>
<evidence type="ECO:0000256" key="2">
    <source>
        <dbReference type="ARBA" id="ARBA00022630"/>
    </source>
</evidence>
<dbReference type="InterPro" id="IPR023753">
    <property type="entry name" value="FAD/NAD-binding_dom"/>
</dbReference>
<dbReference type="Proteomes" id="UP001437256">
    <property type="component" value="Unassembled WGS sequence"/>
</dbReference>
<dbReference type="PANTHER" id="PTHR43735:SF3">
    <property type="entry name" value="FERROPTOSIS SUPPRESSOR PROTEIN 1"/>
    <property type="match status" value="1"/>
</dbReference>
<dbReference type="PRINTS" id="PR00368">
    <property type="entry name" value="FADPNR"/>
</dbReference>
<comment type="similarity">
    <text evidence="1">Belongs to the FAD-dependent oxidoreductase family.</text>
</comment>
<evidence type="ECO:0000256" key="3">
    <source>
        <dbReference type="ARBA" id="ARBA00022827"/>
    </source>
</evidence>
<proteinExistence type="inferred from homology"/>
<gene>
    <name evidence="6" type="ORF">AAF712_001210</name>
</gene>
<evidence type="ECO:0000256" key="4">
    <source>
        <dbReference type="ARBA" id="ARBA00023002"/>
    </source>
</evidence>
<dbReference type="EMBL" id="JBBXMP010000003">
    <property type="protein sequence ID" value="KAL0071353.1"/>
    <property type="molecule type" value="Genomic_DNA"/>
</dbReference>
<reference evidence="6 7" key="1">
    <citation type="submission" date="2024-05" db="EMBL/GenBank/DDBJ databases">
        <title>A draft genome resource for the thread blight pathogen Marasmius tenuissimus strain MS-2.</title>
        <authorList>
            <person name="Yulfo-Soto G.E."/>
            <person name="Baruah I.K."/>
            <person name="Amoako-Attah I."/>
            <person name="Bukari Y."/>
            <person name="Meinhardt L.W."/>
            <person name="Bailey B.A."/>
            <person name="Cohen S.P."/>
        </authorList>
    </citation>
    <scope>NUCLEOTIDE SEQUENCE [LARGE SCALE GENOMIC DNA]</scope>
    <source>
        <strain evidence="6 7">MS-2</strain>
    </source>
</reference>
<dbReference type="PANTHER" id="PTHR43735">
    <property type="entry name" value="APOPTOSIS-INDUCING FACTOR 1"/>
    <property type="match status" value="1"/>
</dbReference>
<evidence type="ECO:0000256" key="1">
    <source>
        <dbReference type="ARBA" id="ARBA00006442"/>
    </source>
</evidence>
<evidence type="ECO:0000313" key="6">
    <source>
        <dbReference type="EMBL" id="KAL0071353.1"/>
    </source>
</evidence>